<dbReference type="Proteomes" id="UP000295097">
    <property type="component" value="Unassembled WGS sequence"/>
</dbReference>
<organism evidence="1 2">
    <name type="scientific">Martelella mediterranea</name>
    <dbReference type="NCBI Taxonomy" id="293089"/>
    <lineage>
        <taxon>Bacteria</taxon>
        <taxon>Pseudomonadati</taxon>
        <taxon>Pseudomonadota</taxon>
        <taxon>Alphaproteobacteria</taxon>
        <taxon>Hyphomicrobiales</taxon>
        <taxon>Aurantimonadaceae</taxon>
        <taxon>Martelella</taxon>
    </lineage>
</organism>
<comment type="caution">
    <text evidence="1">The sequence shown here is derived from an EMBL/GenBank/DDBJ whole genome shotgun (WGS) entry which is preliminary data.</text>
</comment>
<name>A0A4R3NS22_9HYPH</name>
<proteinExistence type="predicted"/>
<keyword evidence="2" id="KW-1185">Reference proteome</keyword>
<evidence type="ECO:0000313" key="1">
    <source>
        <dbReference type="EMBL" id="TCT38795.1"/>
    </source>
</evidence>
<gene>
    <name evidence="1" type="ORF">EDC90_10155</name>
</gene>
<dbReference type="AlphaFoldDB" id="A0A4R3NS22"/>
<dbReference type="EMBL" id="SMAR01000015">
    <property type="protein sequence ID" value="TCT38795.1"/>
    <property type="molecule type" value="Genomic_DNA"/>
</dbReference>
<sequence>MLWSSPQTRFSYSTLKIKCCTHDAAKCPCPLLLRSFCFCKKRAGPCLCACKQINVLLVAGNGIERARKGGEEEF</sequence>
<accession>A0A4R3NS22</accession>
<evidence type="ECO:0000313" key="2">
    <source>
        <dbReference type="Proteomes" id="UP000295097"/>
    </source>
</evidence>
<reference evidence="1 2" key="1">
    <citation type="submission" date="2019-03" db="EMBL/GenBank/DDBJ databases">
        <title>Freshwater and sediment microbial communities from various areas in North America, analyzing microbe dynamics in response to fracking.</title>
        <authorList>
            <person name="Lamendella R."/>
        </authorList>
    </citation>
    <scope>NUCLEOTIDE SEQUENCE [LARGE SCALE GENOMIC DNA]</scope>
    <source>
        <strain evidence="1 2">175.2</strain>
    </source>
</reference>
<protein>
    <submittedName>
        <fullName evidence="1">Uncharacterized protein</fullName>
    </submittedName>
</protein>